<dbReference type="InterPro" id="IPR009057">
    <property type="entry name" value="Homeodomain-like_sf"/>
</dbReference>
<dbReference type="OrthoDB" id="2556156at2759"/>
<feature type="domain" description="Tc1-like transposase DDE" evidence="2">
    <location>
        <begin position="146"/>
        <end position="277"/>
    </location>
</feature>
<evidence type="ECO:0000256" key="1">
    <source>
        <dbReference type="SAM" id="MobiDB-lite"/>
    </source>
</evidence>
<dbReference type="SUPFAM" id="SSF53098">
    <property type="entry name" value="Ribonuclease H-like"/>
    <property type="match status" value="1"/>
</dbReference>
<evidence type="ECO:0000259" key="2">
    <source>
        <dbReference type="Pfam" id="PF13358"/>
    </source>
</evidence>
<dbReference type="InterPro" id="IPR012337">
    <property type="entry name" value="RNaseH-like_sf"/>
</dbReference>
<dbReference type="SUPFAM" id="SSF46689">
    <property type="entry name" value="Homeodomain-like"/>
    <property type="match status" value="1"/>
</dbReference>
<protein>
    <recommendedName>
        <fullName evidence="2">Tc1-like transposase DDE domain-containing protein</fullName>
    </recommendedName>
</protein>
<gene>
    <name evidence="3" type="ORF">sr07365</name>
</gene>
<organism evidence="3 4">
    <name type="scientific">Sporisorium reilianum (strain SRZ2)</name>
    <name type="common">Maize head smut fungus</name>
    <dbReference type="NCBI Taxonomy" id="999809"/>
    <lineage>
        <taxon>Eukaryota</taxon>
        <taxon>Fungi</taxon>
        <taxon>Dikarya</taxon>
        <taxon>Basidiomycota</taxon>
        <taxon>Ustilaginomycotina</taxon>
        <taxon>Ustilaginomycetes</taxon>
        <taxon>Ustilaginales</taxon>
        <taxon>Ustilaginaceae</taxon>
        <taxon>Sporisorium</taxon>
    </lineage>
</organism>
<dbReference type="PANTHER" id="PTHR46564">
    <property type="entry name" value="TRANSPOSASE"/>
    <property type="match status" value="1"/>
</dbReference>
<dbReference type="Gene3D" id="1.10.10.60">
    <property type="entry name" value="Homeodomain-like"/>
    <property type="match status" value="1"/>
</dbReference>
<dbReference type="Gene3D" id="3.30.420.10">
    <property type="entry name" value="Ribonuclease H-like superfamily/Ribonuclease H"/>
    <property type="match status" value="1"/>
</dbReference>
<dbReference type="InterPro" id="IPR036397">
    <property type="entry name" value="RNaseH_sf"/>
</dbReference>
<proteinExistence type="predicted"/>
<evidence type="ECO:0000313" key="3">
    <source>
        <dbReference type="EMBL" id="CBQ68299.1"/>
    </source>
</evidence>
<dbReference type="AlphaFoldDB" id="E6ZM42"/>
<dbReference type="Proteomes" id="UP000008867">
    <property type="component" value="Chromosome 10"/>
</dbReference>
<dbReference type="Pfam" id="PF13358">
    <property type="entry name" value="DDE_3"/>
    <property type="match status" value="1"/>
</dbReference>
<feature type="compositionally biased region" description="Low complexity" evidence="1">
    <location>
        <begin position="106"/>
        <end position="141"/>
    </location>
</feature>
<accession>E6ZM42</accession>
<feature type="compositionally biased region" description="Polar residues" evidence="1">
    <location>
        <begin position="142"/>
        <end position="151"/>
    </location>
</feature>
<dbReference type="InterPro" id="IPR038717">
    <property type="entry name" value="Tc1-like_DDE_dom"/>
</dbReference>
<evidence type="ECO:0000313" key="4">
    <source>
        <dbReference type="Proteomes" id="UP000008867"/>
    </source>
</evidence>
<dbReference type="PANTHER" id="PTHR46564:SF1">
    <property type="entry name" value="TRANSPOSASE"/>
    <property type="match status" value="1"/>
</dbReference>
<reference evidence="3 4" key="1">
    <citation type="journal article" date="2010" name="Science">
        <title>Pathogenicity determinants in smut fungi revealed by genome comparison.</title>
        <authorList>
            <person name="Schirawski J."/>
            <person name="Mannhaupt G."/>
            <person name="Muench K."/>
            <person name="Brefort T."/>
            <person name="Schipper K."/>
            <person name="Doehlemann G."/>
            <person name="Di Stasio M."/>
            <person name="Roessel N."/>
            <person name="Mendoza-Mendoza A."/>
            <person name="Pester D."/>
            <person name="Mueller O."/>
            <person name="Winterberg B."/>
            <person name="Meyer E."/>
            <person name="Ghareeb H."/>
            <person name="Wollenberg T."/>
            <person name="Muensterkoetter M."/>
            <person name="Wong P."/>
            <person name="Walter M."/>
            <person name="Stukenbrock E."/>
            <person name="Gueldener U."/>
            <person name="Kahmann R."/>
        </authorList>
    </citation>
    <scope>NUCLEOTIDE SEQUENCE [LARGE SCALE GENOMIC DNA]</scope>
    <source>
        <strain evidence="4">SRZ2</strain>
    </source>
</reference>
<dbReference type="HOGENOM" id="CLU_781176_0_0_1"/>
<dbReference type="GO" id="GO:0003676">
    <property type="term" value="F:nucleic acid binding"/>
    <property type="evidence" value="ECO:0007669"/>
    <property type="project" value="InterPro"/>
</dbReference>
<dbReference type="VEuPathDB" id="FungiDB:sr07365"/>
<dbReference type="EMBL" id="FQ311431">
    <property type="protein sequence ID" value="CBQ68299.1"/>
    <property type="molecule type" value="Genomic_DNA"/>
</dbReference>
<feature type="region of interest" description="Disordered" evidence="1">
    <location>
        <begin position="106"/>
        <end position="163"/>
    </location>
</feature>
<name>E6ZM42_SPORE</name>
<dbReference type="eggNOG" id="ENOG502RSC0">
    <property type="taxonomic scope" value="Eukaryota"/>
</dbReference>
<sequence>MPAHSLVVRQQRQAISDRKREQIIRMVVALGKTKAETAKFMGRPYSTVSTVVQAFLDKGKTSSSKKKGGAYRGSVVNEEHVQLIIGYVNDRPAATLNEINTFLHSSTTDTSATSSSPSGSSGSSTSRSTTPGRTSSSLTRPASTSTANRSVGRSRVGERAIQRNCPADRKVNMSLLIAVSSRGIEASYTILGGWKGDFLALFLMEHIFPKYHGEQKLLVMDNAKAHHKDIVQEAVEAAGHRLKFLPPYTPWFNPTEKVFSCIKPAVSREEIATHSSLERAITAQLDAITPAVTGRRL</sequence>
<keyword evidence="4" id="KW-1185">Reference proteome</keyword>